<feature type="compositionally biased region" description="Polar residues" evidence="1">
    <location>
        <begin position="234"/>
        <end position="253"/>
    </location>
</feature>
<sequence>MSTGFKPKFLVLVPYHPFSKSSGHQKITKQLLIFNDAKSTTVRSRIWMHLSSLKTAKDGAVVLHLAPSHPHPGDDFVTTFDRGHCLFLKEENPTPDAMERFKKLLTILKEASAVTTVTTKAQPNDSIALKSDSSAASFNSSGTLTDSSKSRPPAALDSGHLADNSGSGDLKAPTKPIHKEYAGASPEGRSLPSSPLREQQLQQVDQHQHQQQQQQQQQHTPFSVEKAKEHHHSQSFSDLNGSQPPSAMNSARSTPHKRSNSIWSKSDVQAAVTTPTPPSKQAGTHEPAAPAEAAAAVTQHPLATAAETGLGTATPGSAVGQSVGGAATVTTPMDVCRHAAASPANHAAAAASPANHAAAVASPANHAAAAASPANHAAAAASPANHAAAAASPAHHAAAAASPANHAAAAASPANHAAAASPDGSACSSMSLKADEDAAQPLQALQKEKAAAIQEQLWAVEEKKLGIQEQRLRYHLEQEEQAASEESKKKAGEIKQQLWAIEERKLVIQEERLRFQLQQEA</sequence>
<reference evidence="2" key="1">
    <citation type="submission" date="2017-08" db="EMBL/GenBank/DDBJ databases">
        <authorList>
            <person name="Polle J.E."/>
            <person name="Barry K."/>
            <person name="Cushman J."/>
            <person name="Schmutz J."/>
            <person name="Tran D."/>
            <person name="Hathwaick L.T."/>
            <person name="Yim W.C."/>
            <person name="Jenkins J."/>
            <person name="Mckie-Krisberg Z.M."/>
            <person name="Prochnik S."/>
            <person name="Lindquist E."/>
            <person name="Dockter R.B."/>
            <person name="Adam C."/>
            <person name="Molina H."/>
            <person name="Bunkerborg J."/>
            <person name="Jin E."/>
            <person name="Buchheim M."/>
            <person name="Magnuson J."/>
        </authorList>
    </citation>
    <scope>NUCLEOTIDE SEQUENCE</scope>
    <source>
        <strain evidence="2">CCAP 19/18</strain>
    </source>
</reference>
<protein>
    <submittedName>
        <fullName evidence="2">Uncharacterized protein</fullName>
    </submittedName>
</protein>
<dbReference type="Proteomes" id="UP000815325">
    <property type="component" value="Unassembled WGS sequence"/>
</dbReference>
<feature type="compositionally biased region" description="Low complexity" evidence="1">
    <location>
        <begin position="286"/>
        <end position="296"/>
    </location>
</feature>
<feature type="compositionally biased region" description="Low complexity" evidence="1">
    <location>
        <begin position="199"/>
        <end position="219"/>
    </location>
</feature>
<feature type="compositionally biased region" description="Polar residues" evidence="1">
    <location>
        <begin position="260"/>
        <end position="282"/>
    </location>
</feature>
<dbReference type="EMBL" id="MU069769">
    <property type="protein sequence ID" value="KAF5834211.1"/>
    <property type="molecule type" value="Genomic_DNA"/>
</dbReference>
<gene>
    <name evidence="2" type="ORF">DUNSADRAFT_9201</name>
</gene>
<keyword evidence="3" id="KW-1185">Reference proteome</keyword>
<feature type="compositionally biased region" description="Low complexity" evidence="1">
    <location>
        <begin position="413"/>
        <end position="422"/>
    </location>
</feature>
<evidence type="ECO:0000256" key="1">
    <source>
        <dbReference type="SAM" id="MobiDB-lite"/>
    </source>
</evidence>
<name>A0ABQ7GHX2_DUNSA</name>
<comment type="caution">
    <text evidence="2">The sequence shown here is derived from an EMBL/GenBank/DDBJ whole genome shotgun (WGS) entry which is preliminary data.</text>
</comment>
<evidence type="ECO:0000313" key="3">
    <source>
        <dbReference type="Proteomes" id="UP000815325"/>
    </source>
</evidence>
<proteinExistence type="predicted"/>
<feature type="region of interest" description="Disordered" evidence="1">
    <location>
        <begin position="130"/>
        <end position="296"/>
    </location>
</feature>
<organism evidence="2 3">
    <name type="scientific">Dunaliella salina</name>
    <name type="common">Green alga</name>
    <name type="synonym">Protococcus salinus</name>
    <dbReference type="NCBI Taxonomy" id="3046"/>
    <lineage>
        <taxon>Eukaryota</taxon>
        <taxon>Viridiplantae</taxon>
        <taxon>Chlorophyta</taxon>
        <taxon>core chlorophytes</taxon>
        <taxon>Chlorophyceae</taxon>
        <taxon>CS clade</taxon>
        <taxon>Chlamydomonadales</taxon>
        <taxon>Dunaliellaceae</taxon>
        <taxon>Dunaliella</taxon>
    </lineage>
</organism>
<feature type="region of interest" description="Disordered" evidence="1">
    <location>
        <begin position="413"/>
        <end position="432"/>
    </location>
</feature>
<evidence type="ECO:0000313" key="2">
    <source>
        <dbReference type="EMBL" id="KAF5834211.1"/>
    </source>
</evidence>
<accession>A0ABQ7GHX2</accession>
<feature type="compositionally biased region" description="Low complexity" evidence="1">
    <location>
        <begin position="131"/>
        <end position="141"/>
    </location>
</feature>